<reference evidence="4 5" key="1">
    <citation type="submission" date="2020-10" db="EMBL/GenBank/DDBJ databases">
        <title>Ca. Dormibacterota MAGs.</title>
        <authorList>
            <person name="Montgomery K."/>
        </authorList>
    </citation>
    <scope>NUCLEOTIDE SEQUENCE [LARGE SCALE GENOMIC DNA]</scope>
    <source>
        <strain evidence="4">Mitchell_Peninsula_5</strain>
    </source>
</reference>
<dbReference type="PROSITE" id="PS50043">
    <property type="entry name" value="HTH_LUXR_2"/>
    <property type="match status" value="1"/>
</dbReference>
<dbReference type="Gene3D" id="3.40.50.300">
    <property type="entry name" value="P-loop containing nucleotide triphosphate hydrolases"/>
    <property type="match status" value="1"/>
</dbReference>
<dbReference type="InterPro" id="IPR041664">
    <property type="entry name" value="AAA_16"/>
</dbReference>
<dbReference type="PRINTS" id="PR00038">
    <property type="entry name" value="HTHLUXR"/>
</dbReference>
<dbReference type="AlphaFoldDB" id="A0A934KDY6"/>
<dbReference type="SUPFAM" id="SSF46894">
    <property type="entry name" value="C-terminal effector domain of the bipartite response regulators"/>
    <property type="match status" value="1"/>
</dbReference>
<keyword evidence="1" id="KW-0547">Nucleotide-binding</keyword>
<dbReference type="InterPro" id="IPR000792">
    <property type="entry name" value="Tscrpt_reg_LuxR_C"/>
</dbReference>
<accession>A0A934KDY6</accession>
<evidence type="ECO:0000313" key="5">
    <source>
        <dbReference type="Proteomes" id="UP000614410"/>
    </source>
</evidence>
<dbReference type="SUPFAM" id="SSF52540">
    <property type="entry name" value="P-loop containing nucleoside triphosphate hydrolases"/>
    <property type="match status" value="1"/>
</dbReference>
<dbReference type="Pfam" id="PF00196">
    <property type="entry name" value="GerE"/>
    <property type="match status" value="1"/>
</dbReference>
<dbReference type="CDD" id="cd06170">
    <property type="entry name" value="LuxR_C_like"/>
    <property type="match status" value="1"/>
</dbReference>
<evidence type="ECO:0000256" key="2">
    <source>
        <dbReference type="ARBA" id="ARBA00022840"/>
    </source>
</evidence>
<proteinExistence type="predicted"/>
<dbReference type="GO" id="GO:0005737">
    <property type="term" value="C:cytoplasm"/>
    <property type="evidence" value="ECO:0007669"/>
    <property type="project" value="TreeGrafter"/>
</dbReference>
<dbReference type="Proteomes" id="UP000614410">
    <property type="component" value="Unassembled WGS sequence"/>
</dbReference>
<dbReference type="PANTHER" id="PTHR16305:SF28">
    <property type="entry name" value="GUANYLATE CYCLASE DOMAIN-CONTAINING PROTEIN"/>
    <property type="match status" value="1"/>
</dbReference>
<protein>
    <submittedName>
        <fullName evidence="4">AAA family ATPase</fullName>
    </submittedName>
</protein>
<feature type="domain" description="HTH luxR-type" evidence="3">
    <location>
        <begin position="889"/>
        <end position="954"/>
    </location>
</feature>
<dbReference type="InterPro" id="IPR016032">
    <property type="entry name" value="Sig_transdc_resp-reg_C-effctor"/>
</dbReference>
<dbReference type="Pfam" id="PF13191">
    <property type="entry name" value="AAA_16"/>
    <property type="match status" value="1"/>
</dbReference>
<dbReference type="InterPro" id="IPR036388">
    <property type="entry name" value="WH-like_DNA-bd_sf"/>
</dbReference>
<dbReference type="Gene3D" id="1.10.10.10">
    <property type="entry name" value="Winged helix-like DNA-binding domain superfamily/Winged helix DNA-binding domain"/>
    <property type="match status" value="1"/>
</dbReference>
<dbReference type="EMBL" id="JAEKNN010000047">
    <property type="protein sequence ID" value="MBJ7609568.1"/>
    <property type="molecule type" value="Genomic_DNA"/>
</dbReference>
<evidence type="ECO:0000256" key="1">
    <source>
        <dbReference type="ARBA" id="ARBA00022741"/>
    </source>
</evidence>
<dbReference type="GO" id="GO:0003677">
    <property type="term" value="F:DNA binding"/>
    <property type="evidence" value="ECO:0007669"/>
    <property type="project" value="InterPro"/>
</dbReference>
<dbReference type="InterPro" id="IPR027417">
    <property type="entry name" value="P-loop_NTPase"/>
</dbReference>
<organism evidence="4 5">
    <name type="scientific">Candidatus Amunia macphersoniae</name>
    <dbReference type="NCBI Taxonomy" id="3127014"/>
    <lineage>
        <taxon>Bacteria</taxon>
        <taxon>Bacillati</taxon>
        <taxon>Candidatus Dormiibacterota</taxon>
        <taxon>Candidatus Dormibacteria</taxon>
        <taxon>Candidatus Aeolococcales</taxon>
        <taxon>Candidatus Aeolococcaceae</taxon>
        <taxon>Candidatus Amunia</taxon>
    </lineage>
</organism>
<dbReference type="PANTHER" id="PTHR16305">
    <property type="entry name" value="TESTICULAR SOLUBLE ADENYLYL CYCLASE"/>
    <property type="match status" value="1"/>
</dbReference>
<dbReference type="GO" id="GO:0005524">
    <property type="term" value="F:ATP binding"/>
    <property type="evidence" value="ECO:0007669"/>
    <property type="project" value="UniProtKB-KW"/>
</dbReference>
<name>A0A934KDY6_9BACT</name>
<dbReference type="GO" id="GO:0006355">
    <property type="term" value="P:regulation of DNA-templated transcription"/>
    <property type="evidence" value="ECO:0007669"/>
    <property type="project" value="InterPro"/>
</dbReference>
<comment type="caution">
    <text evidence="4">The sequence shown here is derived from an EMBL/GenBank/DDBJ whole genome shotgun (WGS) entry which is preliminary data.</text>
</comment>
<dbReference type="PROSITE" id="PS00622">
    <property type="entry name" value="HTH_LUXR_1"/>
    <property type="match status" value="1"/>
</dbReference>
<gene>
    <name evidence="4" type="ORF">JF887_09105</name>
</gene>
<sequence>MLLGNDHPAVGALAGRERELGVALSGLTTALRSEPRILILLGEPGIGKSTLARAMLDVAARQGMASASGVAIDDAGAPPYWPWTQIFRRLDAEIGIAGIARREDLARDLGAIAPGVFGDATSSGDRFSHFDATARLLRSASVRRPLSLLIDDAQWADEASVLLLRYLARTMSDGRLFIVVTARDTDRTAQEIFGDTVGARIATTLHLTGLDANAVRVQLGAIVPRDIEDGELATVMRLTGGNPFLVREVGHQIEARALSPSDVTVSPSVRTAVEARMAPLPQRSARVLEAAAVLGLEFRVATAGHMCRIREEDALDDVDRLVAARLLERVEAGTWRFPHALLRDAVEARLSTSRCIELHRAAAEVIETEGGNRALKRFELARHWAVAALTGERARAATAIEAAAREARGQLAYETAGRLYRQALMTGATEIDDETSVRLWLGAGDAAARVADHAGRFDACNEAAQLARQLGRPDLLADAALAMSPIGPDLWTAATRRACAEALAGIGAGDLSLRARLIAHDVETHLYSAELYDFEPATRQALELANRCGDADAMAGALRVRQFVLGGPAHVDERAALAASMLTEGRGRGLPHLELQGHLALVDVELERGNLAIAAAEIDAVGAAAALMRDRHARFSELTARAVLAMAHGRFDECRRMAAQAFAGYAAGGDPNPFLLRSAVLSNLSHHAGVEAATLHAIEEASRPVSGEDAGLIQSLSDARVLAQAGRIEEAHTLYAGAGPAETWRPPPHVEMLTMALGISVARYLGRRGDAALLRSRLLPFRGHHVVCGTGAVAYLGPVELWTGVAARAAGSLDEAISDLEVAATTSHIVGTPGFEAEAKLELAGAVLDRAAAGDVPRARSLVAAAARVAGRLGAHALEDRARAVALRLGSADGALSRREWEVAQLVAAGHSNRGIAQQLFLSERTVQNHVQHVLNKLDASNRAQIAAWVVRRIEQRSE</sequence>
<evidence type="ECO:0000313" key="4">
    <source>
        <dbReference type="EMBL" id="MBJ7609568.1"/>
    </source>
</evidence>
<evidence type="ECO:0000259" key="3">
    <source>
        <dbReference type="PROSITE" id="PS50043"/>
    </source>
</evidence>
<keyword evidence="2" id="KW-0067">ATP-binding</keyword>
<dbReference type="GO" id="GO:0004016">
    <property type="term" value="F:adenylate cyclase activity"/>
    <property type="evidence" value="ECO:0007669"/>
    <property type="project" value="TreeGrafter"/>
</dbReference>
<dbReference type="SMART" id="SM00421">
    <property type="entry name" value="HTH_LUXR"/>
    <property type="match status" value="1"/>
</dbReference>